<feature type="non-terminal residue" evidence="5">
    <location>
        <position position="447"/>
    </location>
</feature>
<keyword evidence="6" id="KW-1185">Reference proteome</keyword>
<accession>A0A0L7KTA2</accession>
<reference evidence="5 6" key="1">
    <citation type="journal article" date="2015" name="Genome Biol. Evol.">
        <title>The genome of winter moth (Operophtera brumata) provides a genomic perspective on sexual dimorphism and phenology.</title>
        <authorList>
            <person name="Derks M.F."/>
            <person name="Smit S."/>
            <person name="Salis L."/>
            <person name="Schijlen E."/>
            <person name="Bossers A."/>
            <person name="Mateman C."/>
            <person name="Pijl A.S."/>
            <person name="de Ridder D."/>
            <person name="Groenen M.A."/>
            <person name="Visser M.E."/>
            <person name="Megens H.J."/>
        </authorList>
    </citation>
    <scope>NUCLEOTIDE SEQUENCE [LARGE SCALE GENOMIC DNA]</scope>
    <source>
        <strain evidence="5">WM2013NL</strain>
        <tissue evidence="5">Head and thorax</tissue>
    </source>
</reference>
<sequence length="447" mass="50745">MYRGYTYSETHGTYYCSSKTSIGCTARIKLTKNGGIQIISEEHSHSPPNYIKTTNGNYIRNTTSYQHERANILLCTEDIHIQKLMAHIIVLVGLRSDVLRNTTSYQHERAKISLCMEDIHIQKLMAHIIVLLKYHLIPTRKGKNLVMYGGYTYSEITGIYYCSSKTSIGCTAQYQLIPTRRGKNLVMYGGYTFSEIHGTYYCSSKTVIGCTARYYLIPTGKGGNLVMWRGYTFSEVYGTLHYCSSKRATMCTARIKLTENGVVPISAVHCHKPPTYLLRSDGSFSMNSYRPQKESTSSGGKIIRTPRPKEYDLIPTQKGNNLIMYQKHTYSETNEYHLIPTPKGKHLLMLNGYTYSANKGKYYCSSKASGCKARIKLDKEGNIKLIEGEHFHSQPKYNMISYLPIKEKISSCGKNIHIQKPTAYFTVLRERAAISVQLVSKLGNKER</sequence>
<dbReference type="EMBL" id="JTDY01005897">
    <property type="protein sequence ID" value="KOB66502.1"/>
    <property type="molecule type" value="Genomic_DNA"/>
</dbReference>
<dbReference type="AlphaFoldDB" id="A0A0L7KTA2"/>
<dbReference type="GO" id="GO:0008270">
    <property type="term" value="F:zinc ion binding"/>
    <property type="evidence" value="ECO:0007669"/>
    <property type="project" value="UniProtKB-KW"/>
</dbReference>
<dbReference type="InterPro" id="IPR007588">
    <property type="entry name" value="Znf_FLYWCH"/>
</dbReference>
<evidence type="ECO:0000313" key="5">
    <source>
        <dbReference type="EMBL" id="KOB66502.1"/>
    </source>
</evidence>
<dbReference type="STRING" id="104452.A0A0L7KTA2"/>
<name>A0A0L7KTA2_OPEBR</name>
<keyword evidence="1" id="KW-0479">Metal-binding</keyword>
<evidence type="ECO:0000313" key="6">
    <source>
        <dbReference type="Proteomes" id="UP000037510"/>
    </source>
</evidence>
<proteinExistence type="predicted"/>
<feature type="domain" description="FLYWCH-type" evidence="4">
    <location>
        <begin position="339"/>
        <end position="392"/>
    </location>
</feature>
<feature type="non-terminal residue" evidence="5">
    <location>
        <position position="1"/>
    </location>
</feature>
<keyword evidence="3" id="KW-0862">Zinc</keyword>
<keyword evidence="2" id="KW-0863">Zinc-finger</keyword>
<organism evidence="5 6">
    <name type="scientific">Operophtera brumata</name>
    <name type="common">Winter moth</name>
    <name type="synonym">Phalaena brumata</name>
    <dbReference type="NCBI Taxonomy" id="104452"/>
    <lineage>
        <taxon>Eukaryota</taxon>
        <taxon>Metazoa</taxon>
        <taxon>Ecdysozoa</taxon>
        <taxon>Arthropoda</taxon>
        <taxon>Hexapoda</taxon>
        <taxon>Insecta</taxon>
        <taxon>Pterygota</taxon>
        <taxon>Neoptera</taxon>
        <taxon>Endopterygota</taxon>
        <taxon>Lepidoptera</taxon>
        <taxon>Glossata</taxon>
        <taxon>Ditrysia</taxon>
        <taxon>Geometroidea</taxon>
        <taxon>Geometridae</taxon>
        <taxon>Larentiinae</taxon>
        <taxon>Operophtera</taxon>
    </lineage>
</organism>
<evidence type="ECO:0000256" key="1">
    <source>
        <dbReference type="ARBA" id="ARBA00022723"/>
    </source>
</evidence>
<dbReference type="Gene3D" id="2.20.25.240">
    <property type="match status" value="3"/>
</dbReference>
<evidence type="ECO:0000256" key="3">
    <source>
        <dbReference type="ARBA" id="ARBA00022833"/>
    </source>
</evidence>
<evidence type="ECO:0000256" key="2">
    <source>
        <dbReference type="ARBA" id="ARBA00022771"/>
    </source>
</evidence>
<dbReference type="Proteomes" id="UP000037510">
    <property type="component" value="Unassembled WGS sequence"/>
</dbReference>
<comment type="caution">
    <text evidence="5">The sequence shown here is derived from an EMBL/GenBank/DDBJ whole genome shotgun (WGS) entry which is preliminary data.</text>
</comment>
<evidence type="ECO:0000259" key="4">
    <source>
        <dbReference type="Pfam" id="PF04500"/>
    </source>
</evidence>
<gene>
    <name evidence="5" type="ORF">OBRU01_21149</name>
</gene>
<dbReference type="Pfam" id="PF04500">
    <property type="entry name" value="FLYWCH"/>
    <property type="match status" value="1"/>
</dbReference>
<protein>
    <submittedName>
        <fullName evidence="5">Modifier of mdg4</fullName>
    </submittedName>
</protein>